<dbReference type="Pfam" id="PF01300">
    <property type="entry name" value="Sua5_yciO_yrdC"/>
    <property type="match status" value="1"/>
</dbReference>
<dbReference type="EC" id="2.7.7.87" evidence="3"/>
<dbReference type="GO" id="GO:0003725">
    <property type="term" value="F:double-stranded RNA binding"/>
    <property type="evidence" value="ECO:0007669"/>
    <property type="project" value="InterPro"/>
</dbReference>
<accession>A0A084U413</accession>
<keyword evidence="4" id="KW-0963">Cytoplasm</keyword>
<evidence type="ECO:0000256" key="8">
    <source>
        <dbReference type="ARBA" id="ARBA00022741"/>
    </source>
</evidence>
<evidence type="ECO:0000313" key="14">
    <source>
        <dbReference type="Proteomes" id="UP000028523"/>
    </source>
</evidence>
<keyword evidence="6" id="KW-0819">tRNA processing</keyword>
<dbReference type="GO" id="GO:0061710">
    <property type="term" value="F:L-threonylcarbamoyladenylate synthase"/>
    <property type="evidence" value="ECO:0007669"/>
    <property type="project" value="UniProtKB-EC"/>
</dbReference>
<comment type="caution">
    <text evidence="13">The sequence shown here is derived from an EMBL/GenBank/DDBJ whole genome shotgun (WGS) entry which is preliminary data.</text>
</comment>
<evidence type="ECO:0000313" key="13">
    <source>
        <dbReference type="EMBL" id="KFB07699.1"/>
    </source>
</evidence>
<dbReference type="InterPro" id="IPR006070">
    <property type="entry name" value="Sua5-like_dom"/>
</dbReference>
<comment type="similarity">
    <text evidence="2">Belongs to the SUA5 family.</text>
</comment>
<evidence type="ECO:0000256" key="1">
    <source>
        <dbReference type="ARBA" id="ARBA00004496"/>
    </source>
</evidence>
<dbReference type="RefSeq" id="WP_036451714.1">
    <property type="nucleotide sequence ID" value="NZ_AWQU01000071.1"/>
</dbReference>
<evidence type="ECO:0000256" key="9">
    <source>
        <dbReference type="ARBA" id="ARBA00022840"/>
    </source>
</evidence>
<keyword evidence="7" id="KW-0548">Nucleotidyltransferase</keyword>
<keyword evidence="8" id="KW-0547">Nucleotide-binding</keyword>
<dbReference type="GO" id="GO:0005737">
    <property type="term" value="C:cytoplasm"/>
    <property type="evidence" value="ECO:0007669"/>
    <property type="project" value="UniProtKB-SubCell"/>
</dbReference>
<proteinExistence type="inferred from homology"/>
<dbReference type="Proteomes" id="UP000028523">
    <property type="component" value="Unassembled WGS sequence"/>
</dbReference>
<organism evidence="13 14">
    <name type="scientific">Malacoplasma iowae DK-CPA</name>
    <dbReference type="NCBI Taxonomy" id="1394179"/>
    <lineage>
        <taxon>Bacteria</taxon>
        <taxon>Bacillati</taxon>
        <taxon>Mycoplasmatota</taxon>
        <taxon>Mycoplasmoidales</taxon>
        <taxon>Mycoplasmoidaceae</taxon>
        <taxon>Malacoplasma</taxon>
    </lineage>
</organism>
<dbReference type="PROSITE" id="PS51163">
    <property type="entry name" value="YRDC"/>
    <property type="match status" value="1"/>
</dbReference>
<dbReference type="EMBL" id="AWQU01000071">
    <property type="protein sequence ID" value="KFB07699.1"/>
    <property type="molecule type" value="Genomic_DNA"/>
</dbReference>
<evidence type="ECO:0000256" key="2">
    <source>
        <dbReference type="ARBA" id="ARBA00007663"/>
    </source>
</evidence>
<evidence type="ECO:0000256" key="11">
    <source>
        <dbReference type="ARBA" id="ARBA00048366"/>
    </source>
</evidence>
<dbReference type="PANTHER" id="PTHR17490:SF16">
    <property type="entry name" value="THREONYLCARBAMOYL-AMP SYNTHASE"/>
    <property type="match status" value="1"/>
</dbReference>
<dbReference type="Gene3D" id="3.90.870.10">
    <property type="entry name" value="DHBP synthase"/>
    <property type="match status" value="1"/>
</dbReference>
<dbReference type="GO" id="GO:0000049">
    <property type="term" value="F:tRNA binding"/>
    <property type="evidence" value="ECO:0007669"/>
    <property type="project" value="TreeGrafter"/>
</dbReference>
<dbReference type="GO" id="GO:0006450">
    <property type="term" value="P:regulation of translational fidelity"/>
    <property type="evidence" value="ECO:0007669"/>
    <property type="project" value="TreeGrafter"/>
</dbReference>
<feature type="domain" description="YrdC-like" evidence="12">
    <location>
        <begin position="6"/>
        <end position="167"/>
    </location>
</feature>
<evidence type="ECO:0000256" key="10">
    <source>
        <dbReference type="ARBA" id="ARBA00029774"/>
    </source>
</evidence>
<dbReference type="InterPro" id="IPR050156">
    <property type="entry name" value="TC-AMP_synthase_SUA5"/>
</dbReference>
<dbReference type="AlphaFoldDB" id="A0A084U413"/>
<evidence type="ECO:0000256" key="3">
    <source>
        <dbReference type="ARBA" id="ARBA00012584"/>
    </source>
</evidence>
<dbReference type="InterPro" id="IPR017945">
    <property type="entry name" value="DHBP_synth_RibB-like_a/b_dom"/>
</dbReference>
<keyword evidence="5" id="KW-0808">Transferase</keyword>
<evidence type="ECO:0000256" key="6">
    <source>
        <dbReference type="ARBA" id="ARBA00022694"/>
    </source>
</evidence>
<dbReference type="GO" id="GO:0008033">
    <property type="term" value="P:tRNA processing"/>
    <property type="evidence" value="ECO:0007669"/>
    <property type="project" value="UniProtKB-KW"/>
</dbReference>
<evidence type="ECO:0000256" key="7">
    <source>
        <dbReference type="ARBA" id="ARBA00022695"/>
    </source>
</evidence>
<dbReference type="SUPFAM" id="SSF55821">
    <property type="entry name" value="YrdC/RibB"/>
    <property type="match status" value="1"/>
</dbReference>
<gene>
    <name evidence="13" type="primary">sUA5</name>
    <name evidence="13" type="ORF">P271_551</name>
</gene>
<reference evidence="13 14" key="1">
    <citation type="journal article" date="2014" name="PLoS ONE">
        <title>Reduction of Hydrogen Peroxide Accumulation and Toxicity by a Catalase from Mycoplasma iowae.</title>
        <authorList>
            <person name="Pritchard R.E."/>
            <person name="Prassinos A.J."/>
            <person name="Osborne J.D."/>
            <person name="Raviv Z."/>
            <person name="Balish M.F."/>
        </authorList>
    </citation>
    <scope>NUCLEOTIDE SEQUENCE [LARGE SCALE GENOMIC DNA]</scope>
    <source>
        <strain evidence="13 14">DK-CPA</strain>
    </source>
</reference>
<protein>
    <recommendedName>
        <fullName evidence="10">L-threonylcarbamoyladenylate synthase</fullName>
        <ecNumber evidence="3">2.7.7.87</ecNumber>
    </recommendedName>
    <alternativeName>
        <fullName evidence="10">L-threonylcarbamoyladenylate synthase</fullName>
    </alternativeName>
</protein>
<evidence type="ECO:0000256" key="4">
    <source>
        <dbReference type="ARBA" id="ARBA00022490"/>
    </source>
</evidence>
<comment type="catalytic activity">
    <reaction evidence="11">
        <text>L-threonine + hydrogencarbonate + ATP = L-threonylcarbamoyladenylate + diphosphate + H2O</text>
        <dbReference type="Rhea" id="RHEA:36407"/>
        <dbReference type="ChEBI" id="CHEBI:15377"/>
        <dbReference type="ChEBI" id="CHEBI:17544"/>
        <dbReference type="ChEBI" id="CHEBI:30616"/>
        <dbReference type="ChEBI" id="CHEBI:33019"/>
        <dbReference type="ChEBI" id="CHEBI:57926"/>
        <dbReference type="ChEBI" id="CHEBI:73682"/>
        <dbReference type="EC" id="2.7.7.87"/>
    </reaction>
</comment>
<comment type="subcellular location">
    <subcellularLocation>
        <location evidence="1">Cytoplasm</location>
    </subcellularLocation>
</comment>
<dbReference type="PANTHER" id="PTHR17490">
    <property type="entry name" value="SUA5"/>
    <property type="match status" value="1"/>
</dbReference>
<dbReference type="GO" id="GO:0005524">
    <property type="term" value="F:ATP binding"/>
    <property type="evidence" value="ECO:0007669"/>
    <property type="project" value="UniProtKB-KW"/>
</dbReference>
<keyword evidence="9" id="KW-0067">ATP-binding</keyword>
<evidence type="ECO:0000259" key="12">
    <source>
        <dbReference type="PROSITE" id="PS51163"/>
    </source>
</evidence>
<sequence>MVKYNPNDLKAIVFELKNNKTLIAPTDTVYGILSIDKTNIYKIKKRDRSKKIVLFIPNLTYVKNINENFIKLAKAFWPGKLTLIKNKISYRVPNNKFILDLLPKTGPLFCSSANISGKPTINSYEEAIVNFKDNKSDIIFLESDFSNNSPSTIYDVDKDKILREGEISYEQITRVIKQ</sequence>
<keyword evidence="14" id="KW-1185">Reference proteome</keyword>
<name>A0A084U413_MALIO</name>
<evidence type="ECO:0000256" key="5">
    <source>
        <dbReference type="ARBA" id="ARBA00022679"/>
    </source>
</evidence>